<name>A0A7Y7IFQ7_9MICC</name>
<gene>
    <name evidence="4" type="ORF">G6034_04365</name>
</gene>
<dbReference type="PRINTS" id="PR00080">
    <property type="entry name" value="SDRFAMILY"/>
</dbReference>
<dbReference type="PRINTS" id="PR00081">
    <property type="entry name" value="GDHRDH"/>
</dbReference>
<dbReference type="EMBL" id="JAAMFM010000004">
    <property type="protein sequence ID" value="NVM94155.1"/>
    <property type="molecule type" value="Genomic_DNA"/>
</dbReference>
<evidence type="ECO:0000313" key="5">
    <source>
        <dbReference type="Proteomes" id="UP000543556"/>
    </source>
</evidence>
<evidence type="ECO:0000256" key="3">
    <source>
        <dbReference type="RuleBase" id="RU000363"/>
    </source>
</evidence>
<evidence type="ECO:0000256" key="1">
    <source>
        <dbReference type="ARBA" id="ARBA00006484"/>
    </source>
</evidence>
<dbReference type="PANTHER" id="PTHR44196:SF1">
    <property type="entry name" value="DEHYDROGENASE_REDUCTASE SDR FAMILY MEMBER 7B"/>
    <property type="match status" value="1"/>
</dbReference>
<accession>A0A7Y7IFQ7</accession>
<dbReference type="PROSITE" id="PS00061">
    <property type="entry name" value="ADH_SHORT"/>
    <property type="match status" value="1"/>
</dbReference>
<dbReference type="InterPro" id="IPR036291">
    <property type="entry name" value="NAD(P)-bd_dom_sf"/>
</dbReference>
<comment type="similarity">
    <text evidence="1 3">Belongs to the short-chain dehydrogenases/reductases (SDR) family.</text>
</comment>
<evidence type="ECO:0000256" key="2">
    <source>
        <dbReference type="ARBA" id="ARBA00023002"/>
    </source>
</evidence>
<dbReference type="AlphaFoldDB" id="A0A7Y7IFQ7"/>
<evidence type="ECO:0000313" key="4">
    <source>
        <dbReference type="EMBL" id="NVM94155.1"/>
    </source>
</evidence>
<comment type="caution">
    <text evidence="4">The sequence shown here is derived from an EMBL/GenBank/DDBJ whole genome shotgun (WGS) entry which is preliminary data.</text>
</comment>
<dbReference type="PANTHER" id="PTHR44196">
    <property type="entry name" value="DEHYDROGENASE/REDUCTASE SDR FAMILY MEMBER 7B"/>
    <property type="match status" value="1"/>
</dbReference>
<dbReference type="RefSeq" id="WP_176633890.1">
    <property type="nucleotide sequence ID" value="NZ_JAAMFM010000004.1"/>
</dbReference>
<keyword evidence="2" id="KW-0560">Oxidoreductase</keyword>
<dbReference type="GO" id="GO:0016491">
    <property type="term" value="F:oxidoreductase activity"/>
    <property type="evidence" value="ECO:0007669"/>
    <property type="project" value="UniProtKB-KW"/>
</dbReference>
<dbReference type="Pfam" id="PF00106">
    <property type="entry name" value="adh_short"/>
    <property type="match status" value="1"/>
</dbReference>
<dbReference type="Gene3D" id="3.40.50.720">
    <property type="entry name" value="NAD(P)-binding Rossmann-like Domain"/>
    <property type="match status" value="1"/>
</dbReference>
<reference evidence="4 5" key="1">
    <citation type="submission" date="2020-02" db="EMBL/GenBank/DDBJ databases">
        <title>Genome sequence of strain AETb3-4.</title>
        <authorList>
            <person name="Gao J."/>
            <person name="Zhang X."/>
        </authorList>
    </citation>
    <scope>NUCLEOTIDE SEQUENCE [LARGE SCALE GENOMIC DNA]</scope>
    <source>
        <strain evidence="4 5">AETb3-4</strain>
    </source>
</reference>
<dbReference type="GO" id="GO:0016020">
    <property type="term" value="C:membrane"/>
    <property type="evidence" value="ECO:0007669"/>
    <property type="project" value="TreeGrafter"/>
</dbReference>
<dbReference type="InterPro" id="IPR002347">
    <property type="entry name" value="SDR_fam"/>
</dbReference>
<protein>
    <submittedName>
        <fullName evidence="4">SDR family oxidoreductase</fullName>
    </submittedName>
</protein>
<sequence length="235" mass="23768">MIVKGKVALVTGASSGIGRALARLLAAGGANTALSARSAGPLEQLSGELPGSLAVPADMRDEGAVRHMVEAAYSHFGRIDILVNNAGRALHGALTGVDAAEYRDLLDLHVVGPLLAMQTVVPLMRGHGGGVIVNVSSGTTLLTLPGVGAYSSSKHALNSLSKVARRELAAENISVCLVYPFVTATNLGGGAAARGPAGTDLVPDTAEYAAALVLDAIESEREDTYAAKVPGGRPG</sequence>
<dbReference type="CDD" id="cd05233">
    <property type="entry name" value="SDR_c"/>
    <property type="match status" value="1"/>
</dbReference>
<dbReference type="InterPro" id="IPR020904">
    <property type="entry name" value="Sc_DH/Rdtase_CS"/>
</dbReference>
<keyword evidence="5" id="KW-1185">Reference proteome</keyword>
<organism evidence="4 5">
    <name type="scientific">Arthrobacter wenxiniae</name>
    <dbReference type="NCBI Taxonomy" id="2713570"/>
    <lineage>
        <taxon>Bacteria</taxon>
        <taxon>Bacillati</taxon>
        <taxon>Actinomycetota</taxon>
        <taxon>Actinomycetes</taxon>
        <taxon>Micrococcales</taxon>
        <taxon>Micrococcaceae</taxon>
        <taxon>Arthrobacter</taxon>
    </lineage>
</organism>
<dbReference type="Proteomes" id="UP000543556">
    <property type="component" value="Unassembled WGS sequence"/>
</dbReference>
<dbReference type="SUPFAM" id="SSF51735">
    <property type="entry name" value="NAD(P)-binding Rossmann-fold domains"/>
    <property type="match status" value="1"/>
</dbReference>
<proteinExistence type="inferred from homology"/>